<keyword evidence="1" id="KW-0812">Transmembrane</keyword>
<dbReference type="InterPro" id="IPR011737">
    <property type="entry name" value="CHP02206_TP0381"/>
</dbReference>
<feature type="transmembrane region" description="Helical" evidence="1">
    <location>
        <begin position="221"/>
        <end position="244"/>
    </location>
</feature>
<evidence type="ECO:0000313" key="3">
    <source>
        <dbReference type="Proteomes" id="UP001320876"/>
    </source>
</evidence>
<feature type="transmembrane region" description="Helical" evidence="1">
    <location>
        <begin position="143"/>
        <end position="164"/>
    </location>
</feature>
<feature type="transmembrane region" description="Helical" evidence="1">
    <location>
        <begin position="31"/>
        <end position="49"/>
    </location>
</feature>
<keyword evidence="1" id="KW-1133">Transmembrane helix</keyword>
<protein>
    <submittedName>
        <fullName evidence="2">TIGR02206 family membrane protein</fullName>
    </submittedName>
</protein>
<organism evidence="2 3">
    <name type="scientific">Luteolibacter arcticus</name>
    <dbReference type="NCBI Taxonomy" id="1581411"/>
    <lineage>
        <taxon>Bacteria</taxon>
        <taxon>Pseudomonadati</taxon>
        <taxon>Verrucomicrobiota</taxon>
        <taxon>Verrucomicrobiia</taxon>
        <taxon>Verrucomicrobiales</taxon>
        <taxon>Verrucomicrobiaceae</taxon>
        <taxon>Luteolibacter</taxon>
    </lineage>
</organism>
<evidence type="ECO:0000256" key="1">
    <source>
        <dbReference type="SAM" id="Phobius"/>
    </source>
</evidence>
<feature type="transmembrane region" description="Helical" evidence="1">
    <location>
        <begin position="117"/>
        <end position="137"/>
    </location>
</feature>
<dbReference type="Pfam" id="PF14808">
    <property type="entry name" value="TMEM164"/>
    <property type="match status" value="1"/>
</dbReference>
<dbReference type="Proteomes" id="UP001320876">
    <property type="component" value="Unassembled WGS sequence"/>
</dbReference>
<gene>
    <name evidence="2" type="ORF">OKA05_03860</name>
</gene>
<proteinExistence type="predicted"/>
<comment type="caution">
    <text evidence="2">The sequence shown here is derived from an EMBL/GenBank/DDBJ whole genome shotgun (WGS) entry which is preliminary data.</text>
</comment>
<reference evidence="2 3" key="1">
    <citation type="submission" date="2022-10" db="EMBL/GenBank/DDBJ databases">
        <title>Luteolibacter arcticus strain CCTCC AB 2014275, whole genome shotgun sequencing project.</title>
        <authorList>
            <person name="Zhao G."/>
            <person name="Shen L."/>
        </authorList>
    </citation>
    <scope>NUCLEOTIDE SEQUENCE [LARGE SCALE GENOMIC DNA]</scope>
    <source>
        <strain evidence="2 3">CCTCC AB 2014275</strain>
    </source>
</reference>
<keyword evidence="1" id="KW-0472">Membrane</keyword>
<feature type="transmembrane region" description="Helical" evidence="1">
    <location>
        <begin position="91"/>
        <end position="110"/>
    </location>
</feature>
<feature type="transmembrane region" description="Helical" evidence="1">
    <location>
        <begin position="176"/>
        <end position="198"/>
    </location>
</feature>
<sequence length="252" mass="27254">MTRSAFPLAGARPGRLSATVPTVFTPFSATHGWAMVAGLVGIAAIISWGKSGERNERLARGLLTFLCLMAFGYTQAAWMNIDGDPDLDSSLPLHLCDLSAFIAGFALLTGKRLLCTLTYFWGLAGAIQALLTPAITVGFPHPAFVAFFVHHFALVAAALYLPIVRGWRADRPWWKGPLTALLIGNIYLLLSMAVNAWLGTNFGFTARKPVNPSLLDHMGPWPYYLLGMQVLAVVLFSLLALPVLSRKAVAKS</sequence>
<accession>A0ABT3GDH7</accession>
<name>A0ABT3GDH7_9BACT</name>
<dbReference type="EMBL" id="JAPDDT010000001">
    <property type="protein sequence ID" value="MCW1921674.1"/>
    <property type="molecule type" value="Genomic_DNA"/>
</dbReference>
<dbReference type="RefSeq" id="WP_264485783.1">
    <property type="nucleotide sequence ID" value="NZ_JAPDDT010000001.1"/>
</dbReference>
<evidence type="ECO:0000313" key="2">
    <source>
        <dbReference type="EMBL" id="MCW1921674.1"/>
    </source>
</evidence>
<dbReference type="NCBIfam" id="TIGR02206">
    <property type="entry name" value="intg_mem_TP0381"/>
    <property type="match status" value="1"/>
</dbReference>
<keyword evidence="3" id="KW-1185">Reference proteome</keyword>
<feature type="transmembrane region" description="Helical" evidence="1">
    <location>
        <begin position="61"/>
        <end position="79"/>
    </location>
</feature>